<evidence type="ECO:0000313" key="8">
    <source>
        <dbReference type="EMBL" id="KAG5842282.1"/>
    </source>
</evidence>
<feature type="domain" description="CARD" evidence="7">
    <location>
        <begin position="4"/>
        <end position="94"/>
    </location>
</feature>
<dbReference type="PANTHER" id="PTHR46985">
    <property type="entry name" value="NACHT, LRR AND PYD DOMAINS-CONTAINING PROTEIN 1"/>
    <property type="match status" value="1"/>
</dbReference>
<protein>
    <recommendedName>
        <fullName evidence="7">CARD domain-containing protein</fullName>
    </recommendedName>
</protein>
<comment type="subcellular location">
    <subcellularLocation>
        <location evidence="1">Cytoplasm</location>
        <location evidence="1">Cytosol</location>
    </subcellularLocation>
</comment>
<dbReference type="GO" id="GO:0045087">
    <property type="term" value="P:innate immune response"/>
    <property type="evidence" value="ECO:0007669"/>
    <property type="project" value="UniProtKB-KW"/>
</dbReference>
<reference evidence="8" key="1">
    <citation type="submission" date="2021-01" db="EMBL/GenBank/DDBJ databases">
        <title>A chromosome-scale assembly of European eel, Anguilla anguilla.</title>
        <authorList>
            <person name="Henkel C."/>
            <person name="Jong-Raadsen S.A."/>
            <person name="Dufour S."/>
            <person name="Weltzien F.-A."/>
            <person name="Palstra A.P."/>
            <person name="Pelster B."/>
            <person name="Spaink H.P."/>
            <person name="Van Den Thillart G.E."/>
            <person name="Jansen H."/>
            <person name="Zahm M."/>
            <person name="Klopp C."/>
            <person name="Cedric C."/>
            <person name="Louis A."/>
            <person name="Berthelot C."/>
            <person name="Parey E."/>
            <person name="Roest Crollius H."/>
            <person name="Montfort J."/>
            <person name="Robinson-Rechavi M."/>
            <person name="Bucao C."/>
            <person name="Bouchez O."/>
            <person name="Gislard M."/>
            <person name="Lluch J."/>
            <person name="Milhes M."/>
            <person name="Lampietro C."/>
            <person name="Lopez Roques C."/>
            <person name="Donnadieu C."/>
            <person name="Braasch I."/>
            <person name="Desvignes T."/>
            <person name="Postlethwait J."/>
            <person name="Bobe J."/>
            <person name="Guiguen Y."/>
            <person name="Dirks R."/>
        </authorList>
    </citation>
    <scope>NUCLEOTIDE SEQUENCE</scope>
    <source>
        <strain evidence="8">Tag_6206</strain>
        <tissue evidence="8">Liver</tissue>
    </source>
</reference>
<dbReference type="GO" id="GO:0042981">
    <property type="term" value="P:regulation of apoptotic process"/>
    <property type="evidence" value="ECO:0007669"/>
    <property type="project" value="InterPro"/>
</dbReference>
<dbReference type="Gene3D" id="1.10.533.10">
    <property type="entry name" value="Death Domain, Fas"/>
    <property type="match status" value="1"/>
</dbReference>
<keyword evidence="2" id="KW-0963">Cytoplasm</keyword>
<evidence type="ECO:0000256" key="6">
    <source>
        <dbReference type="SAM" id="Coils"/>
    </source>
</evidence>
<dbReference type="GO" id="GO:0005829">
    <property type="term" value="C:cytosol"/>
    <property type="evidence" value="ECO:0007669"/>
    <property type="project" value="UniProtKB-SubCell"/>
</dbReference>
<evidence type="ECO:0000259" key="7">
    <source>
        <dbReference type="PROSITE" id="PS50209"/>
    </source>
</evidence>
<keyword evidence="5" id="KW-0395">Inflammatory response</keyword>
<dbReference type="Proteomes" id="UP001044222">
    <property type="component" value="Chromosome 9"/>
</dbReference>
<dbReference type="PANTHER" id="PTHR46985:SF2">
    <property type="entry name" value="APOPTOSIS-ASSOCIATED SPECK-LIKE PROTEIN CONTAINING A CARD"/>
    <property type="match status" value="1"/>
</dbReference>
<dbReference type="InterPro" id="IPR011029">
    <property type="entry name" value="DEATH-like_dom_sf"/>
</dbReference>
<evidence type="ECO:0000256" key="2">
    <source>
        <dbReference type="ARBA" id="ARBA00022490"/>
    </source>
</evidence>
<organism evidence="8 9">
    <name type="scientific">Anguilla anguilla</name>
    <name type="common">European freshwater eel</name>
    <name type="synonym">Muraena anguilla</name>
    <dbReference type="NCBI Taxonomy" id="7936"/>
    <lineage>
        <taxon>Eukaryota</taxon>
        <taxon>Metazoa</taxon>
        <taxon>Chordata</taxon>
        <taxon>Craniata</taxon>
        <taxon>Vertebrata</taxon>
        <taxon>Euteleostomi</taxon>
        <taxon>Actinopterygii</taxon>
        <taxon>Neopterygii</taxon>
        <taxon>Teleostei</taxon>
        <taxon>Anguilliformes</taxon>
        <taxon>Anguillidae</taxon>
        <taxon>Anguilla</taxon>
    </lineage>
</organism>
<feature type="coiled-coil region" evidence="6">
    <location>
        <begin position="87"/>
        <end position="148"/>
    </location>
</feature>
<keyword evidence="4" id="KW-0391">Immunity</keyword>
<evidence type="ECO:0000256" key="4">
    <source>
        <dbReference type="ARBA" id="ARBA00022859"/>
    </source>
</evidence>
<dbReference type="InterPro" id="IPR001315">
    <property type="entry name" value="CARD"/>
</dbReference>
<evidence type="ECO:0000256" key="5">
    <source>
        <dbReference type="ARBA" id="ARBA00023198"/>
    </source>
</evidence>
<dbReference type="InterPro" id="IPR051249">
    <property type="entry name" value="NLRP_Inflammasome"/>
</dbReference>
<dbReference type="PROSITE" id="PS50209">
    <property type="entry name" value="CARD"/>
    <property type="match status" value="1"/>
</dbReference>
<sequence>MAESRDHGMRFLEGHKEQIIERVRRAEPIVDAAVSQHLVREELAQGARAAVSPQDVMRELFEALEAEILQRRDTFYQILKQVEPDLIQELEQREAEHKEEEVQIQMEYKYEETKEVEKMKAEEAQMKKDSLKRRREGTLRAIEEIERLWEATKKEGQGRVGKKME</sequence>
<evidence type="ECO:0000313" key="9">
    <source>
        <dbReference type="Proteomes" id="UP001044222"/>
    </source>
</evidence>
<keyword evidence="6" id="KW-0175">Coiled coil</keyword>
<evidence type="ECO:0000256" key="3">
    <source>
        <dbReference type="ARBA" id="ARBA00022588"/>
    </source>
</evidence>
<proteinExistence type="predicted"/>
<gene>
    <name evidence="8" type="ORF">ANANG_G00175970</name>
</gene>
<accession>A0A9D3M4C0</accession>
<evidence type="ECO:0000256" key="1">
    <source>
        <dbReference type="ARBA" id="ARBA00004514"/>
    </source>
</evidence>
<dbReference type="AlphaFoldDB" id="A0A9D3M4C0"/>
<name>A0A9D3M4C0_ANGAN</name>
<keyword evidence="3" id="KW-0399">Innate immunity</keyword>
<keyword evidence="9" id="KW-1185">Reference proteome</keyword>
<comment type="caution">
    <text evidence="8">The sequence shown here is derived from an EMBL/GenBank/DDBJ whole genome shotgun (WGS) entry which is preliminary data.</text>
</comment>
<dbReference type="GO" id="GO:0006954">
    <property type="term" value="P:inflammatory response"/>
    <property type="evidence" value="ECO:0007669"/>
    <property type="project" value="UniProtKB-KW"/>
</dbReference>
<dbReference type="EMBL" id="JAFIRN010000009">
    <property type="protein sequence ID" value="KAG5842282.1"/>
    <property type="molecule type" value="Genomic_DNA"/>
</dbReference>